<evidence type="ECO:0000313" key="6">
    <source>
        <dbReference type="EMBL" id="RZU52293.1"/>
    </source>
</evidence>
<dbReference type="InterPro" id="IPR050194">
    <property type="entry name" value="Glycosyltransferase_grp1"/>
</dbReference>
<proteinExistence type="predicted"/>
<protein>
    <submittedName>
        <fullName evidence="6">Alpha-1,6-mannosyltransferase</fullName>
    </submittedName>
</protein>
<accession>A0A4Q7ZP54</accession>
<keyword evidence="7" id="KW-1185">Reference proteome</keyword>
<dbReference type="Pfam" id="PF00534">
    <property type="entry name" value="Glycos_transf_1"/>
    <property type="match status" value="1"/>
</dbReference>
<dbReference type="InterPro" id="IPR001296">
    <property type="entry name" value="Glyco_trans_1"/>
</dbReference>
<dbReference type="InterPro" id="IPR028098">
    <property type="entry name" value="Glyco_trans_4-like_N"/>
</dbReference>
<gene>
    <name evidence="6" type="ORF">EV385_4142</name>
</gene>
<evidence type="ECO:0000259" key="5">
    <source>
        <dbReference type="Pfam" id="PF13579"/>
    </source>
</evidence>
<dbReference type="EMBL" id="SHKY01000001">
    <property type="protein sequence ID" value="RZU52293.1"/>
    <property type="molecule type" value="Genomic_DNA"/>
</dbReference>
<feature type="region of interest" description="Disordered" evidence="3">
    <location>
        <begin position="370"/>
        <end position="441"/>
    </location>
</feature>
<dbReference type="GO" id="GO:1901137">
    <property type="term" value="P:carbohydrate derivative biosynthetic process"/>
    <property type="evidence" value="ECO:0007669"/>
    <property type="project" value="UniProtKB-ARBA"/>
</dbReference>
<name>A0A4Q7ZP54_9ACTN</name>
<dbReference type="AlphaFoldDB" id="A0A4Q7ZP54"/>
<dbReference type="GO" id="GO:0016757">
    <property type="term" value="F:glycosyltransferase activity"/>
    <property type="evidence" value="ECO:0007669"/>
    <property type="project" value="UniProtKB-KW"/>
</dbReference>
<evidence type="ECO:0000259" key="4">
    <source>
        <dbReference type="Pfam" id="PF00534"/>
    </source>
</evidence>
<dbReference type="Gene3D" id="3.40.50.2000">
    <property type="entry name" value="Glycogen Phosphorylase B"/>
    <property type="match status" value="2"/>
</dbReference>
<comment type="caution">
    <text evidence="6">The sequence shown here is derived from an EMBL/GenBank/DDBJ whole genome shotgun (WGS) entry which is preliminary data.</text>
</comment>
<feature type="compositionally biased region" description="Low complexity" evidence="3">
    <location>
        <begin position="415"/>
        <end position="432"/>
    </location>
</feature>
<reference evidence="6 7" key="1">
    <citation type="submission" date="2019-02" db="EMBL/GenBank/DDBJ databases">
        <title>Sequencing the genomes of 1000 actinobacteria strains.</title>
        <authorList>
            <person name="Klenk H.-P."/>
        </authorList>
    </citation>
    <scope>NUCLEOTIDE SEQUENCE [LARGE SCALE GENOMIC DNA]</scope>
    <source>
        <strain evidence="6 7">DSM 45162</strain>
    </source>
</reference>
<evidence type="ECO:0000313" key="7">
    <source>
        <dbReference type="Proteomes" id="UP000292564"/>
    </source>
</evidence>
<dbReference type="SUPFAM" id="SSF53756">
    <property type="entry name" value="UDP-Glycosyltransferase/glycogen phosphorylase"/>
    <property type="match status" value="1"/>
</dbReference>
<feature type="domain" description="Glycosyltransferase subfamily 4-like N-terminal" evidence="5">
    <location>
        <begin position="15"/>
        <end position="172"/>
    </location>
</feature>
<feature type="domain" description="Glycosyl transferase family 1" evidence="4">
    <location>
        <begin position="196"/>
        <end position="346"/>
    </location>
</feature>
<sequence length="441" mass="46553">MRIVRLANFVTPRSGGLRTALRNLGEGYQRAGHEAVLVVPGREHSDTMTAQGRVITLPGAALPRTAGYRVLAERRELARLLDDLEPDRIEVSDRSTLRWTGHWARQRGVGSMMVSHESLAGLLGVWGMPARDSLADRLNRRTAQAYDQIVCTTAFAAAEFRRLGVPNLVEVPLGVDLAGFHPSRADAAVRARYARPDELLIVYCGRLSADKRPELAVDAIATLRARKTPAVLVVAGDGARRTALAYRSARLPVRFAGHLSERSAVAALLASADVVLAPGPVETFGLAALEALACGTPVVVNAASALPEVIGDAGLAVPGTPEAFADGVHQVLGRPEAARRAAARARAELFGWPRAVAGFLRAHDAAPAAMAAAVTRPRPAPGSARQPDPAPPRPTLLRPAVPASRTRAAHRGEPRWAASAAWAGTAAEPAGADDTHGARYA</sequence>
<evidence type="ECO:0000256" key="1">
    <source>
        <dbReference type="ARBA" id="ARBA00022676"/>
    </source>
</evidence>
<organism evidence="6 7">
    <name type="scientific">Krasilnikovia cinnamomea</name>
    <dbReference type="NCBI Taxonomy" id="349313"/>
    <lineage>
        <taxon>Bacteria</taxon>
        <taxon>Bacillati</taxon>
        <taxon>Actinomycetota</taxon>
        <taxon>Actinomycetes</taxon>
        <taxon>Micromonosporales</taxon>
        <taxon>Micromonosporaceae</taxon>
        <taxon>Krasilnikovia</taxon>
    </lineage>
</organism>
<evidence type="ECO:0000256" key="2">
    <source>
        <dbReference type="ARBA" id="ARBA00022679"/>
    </source>
</evidence>
<keyword evidence="2 6" id="KW-0808">Transferase</keyword>
<dbReference type="PANTHER" id="PTHR45947:SF3">
    <property type="entry name" value="SULFOQUINOVOSYL TRANSFERASE SQD2"/>
    <property type="match status" value="1"/>
</dbReference>
<dbReference type="OrthoDB" id="5242526at2"/>
<dbReference type="PANTHER" id="PTHR45947">
    <property type="entry name" value="SULFOQUINOVOSYL TRANSFERASE SQD2"/>
    <property type="match status" value="1"/>
</dbReference>
<dbReference type="RefSeq" id="WP_130510926.1">
    <property type="nucleotide sequence ID" value="NZ_SHKY01000001.1"/>
</dbReference>
<dbReference type="Pfam" id="PF13579">
    <property type="entry name" value="Glyco_trans_4_4"/>
    <property type="match status" value="1"/>
</dbReference>
<keyword evidence="1 6" id="KW-0328">Glycosyltransferase</keyword>
<evidence type="ECO:0000256" key="3">
    <source>
        <dbReference type="SAM" id="MobiDB-lite"/>
    </source>
</evidence>
<dbReference type="Proteomes" id="UP000292564">
    <property type="component" value="Unassembled WGS sequence"/>
</dbReference>